<evidence type="ECO:0000313" key="2">
    <source>
        <dbReference type="Proteomes" id="UP000005953"/>
    </source>
</evidence>
<organism evidence="1 2">
    <name type="scientific">Reinekea blandensis MED297</name>
    <dbReference type="NCBI Taxonomy" id="314283"/>
    <lineage>
        <taxon>Bacteria</taxon>
        <taxon>Pseudomonadati</taxon>
        <taxon>Pseudomonadota</taxon>
        <taxon>Gammaproteobacteria</taxon>
        <taxon>Oceanospirillales</taxon>
        <taxon>Saccharospirillaceae</taxon>
        <taxon>Reinekea</taxon>
    </lineage>
</organism>
<dbReference type="HOGENOM" id="CLU_2828182_0_0_6"/>
<dbReference type="RefSeq" id="WP_008044580.1">
    <property type="nucleotide sequence ID" value="NZ_CH724151.1"/>
</dbReference>
<dbReference type="EMBL" id="AAOE01000001">
    <property type="protein sequence ID" value="EAR11131.1"/>
    <property type="molecule type" value="Genomic_DNA"/>
</dbReference>
<gene>
    <name evidence="1" type="ORF">MED297_19627</name>
</gene>
<accession>A4B930</accession>
<evidence type="ECO:0000313" key="1">
    <source>
        <dbReference type="EMBL" id="EAR11131.1"/>
    </source>
</evidence>
<comment type="caution">
    <text evidence="1">The sequence shown here is derived from an EMBL/GenBank/DDBJ whole genome shotgun (WGS) entry which is preliminary data.</text>
</comment>
<proteinExistence type="predicted"/>
<dbReference type="Proteomes" id="UP000005953">
    <property type="component" value="Unassembled WGS sequence"/>
</dbReference>
<sequence length="66" mass="7443">MPQEQIAGYELRFRNELTTAYQSIILSPTTTQYLLEDQPTSDQLSIEVAVFDQEGVYSSFIPAAIN</sequence>
<dbReference type="OrthoDB" id="6371755at2"/>
<name>A4B930_9GAMM</name>
<keyword evidence="2" id="KW-1185">Reference proteome</keyword>
<reference evidence="1 2" key="1">
    <citation type="submission" date="2006-02" db="EMBL/GenBank/DDBJ databases">
        <authorList>
            <person name="Pinhassi J."/>
            <person name="Pedros-Alio C."/>
            <person name="Ferriera S."/>
            <person name="Johnson J."/>
            <person name="Kravitz S."/>
            <person name="Halpern A."/>
            <person name="Remington K."/>
            <person name="Beeson K."/>
            <person name="Tran B."/>
            <person name="Rogers Y.-H."/>
            <person name="Friedman R."/>
            <person name="Venter J.C."/>
        </authorList>
    </citation>
    <scope>NUCLEOTIDE SEQUENCE [LARGE SCALE GENOMIC DNA]</scope>
    <source>
        <strain evidence="1 2">MED297</strain>
    </source>
</reference>
<protein>
    <submittedName>
        <fullName evidence="1">Uncharacterized protein</fullName>
    </submittedName>
</protein>
<dbReference type="AlphaFoldDB" id="A4B930"/>